<dbReference type="InterPro" id="IPR053083">
    <property type="entry name" value="TF_kinase-domain_protein"/>
</dbReference>
<dbReference type="InterPro" id="IPR000719">
    <property type="entry name" value="Prot_kinase_dom"/>
</dbReference>
<feature type="domain" description="Protein kinase" evidence="1">
    <location>
        <begin position="187"/>
        <end position="436"/>
    </location>
</feature>
<reference evidence="2" key="1">
    <citation type="journal article" date="2020" name="Stud. Mycol.">
        <title>101 Dothideomycetes genomes: a test case for predicting lifestyles and emergence of pathogens.</title>
        <authorList>
            <person name="Haridas S."/>
            <person name="Albert R."/>
            <person name="Binder M."/>
            <person name="Bloem J."/>
            <person name="Labutti K."/>
            <person name="Salamov A."/>
            <person name="Andreopoulos B."/>
            <person name="Baker S."/>
            <person name="Barry K."/>
            <person name="Bills G."/>
            <person name="Bluhm B."/>
            <person name="Cannon C."/>
            <person name="Castanera R."/>
            <person name="Culley D."/>
            <person name="Daum C."/>
            <person name="Ezra D."/>
            <person name="Gonzalez J."/>
            <person name="Henrissat B."/>
            <person name="Kuo A."/>
            <person name="Liang C."/>
            <person name="Lipzen A."/>
            <person name="Lutzoni F."/>
            <person name="Magnuson J."/>
            <person name="Mondo S."/>
            <person name="Nolan M."/>
            <person name="Ohm R."/>
            <person name="Pangilinan J."/>
            <person name="Park H.-J."/>
            <person name="Ramirez L."/>
            <person name="Alfaro M."/>
            <person name="Sun H."/>
            <person name="Tritt A."/>
            <person name="Yoshinaga Y."/>
            <person name="Zwiers L.-H."/>
            <person name="Turgeon B."/>
            <person name="Goodwin S."/>
            <person name="Spatafora J."/>
            <person name="Crous P."/>
            <person name="Grigoriev I."/>
        </authorList>
    </citation>
    <scope>NUCLEOTIDE SEQUENCE</scope>
    <source>
        <strain evidence="2">CBS 109.77</strain>
    </source>
</reference>
<dbReference type="SUPFAM" id="SSF56112">
    <property type="entry name" value="Protein kinase-like (PK-like)"/>
    <property type="match status" value="1"/>
</dbReference>
<organism evidence="2 3">
    <name type="scientific">Melanomma pulvis-pyrius CBS 109.77</name>
    <dbReference type="NCBI Taxonomy" id="1314802"/>
    <lineage>
        <taxon>Eukaryota</taxon>
        <taxon>Fungi</taxon>
        <taxon>Dikarya</taxon>
        <taxon>Ascomycota</taxon>
        <taxon>Pezizomycotina</taxon>
        <taxon>Dothideomycetes</taxon>
        <taxon>Pleosporomycetidae</taxon>
        <taxon>Pleosporales</taxon>
        <taxon>Melanommataceae</taxon>
        <taxon>Melanomma</taxon>
    </lineage>
</organism>
<dbReference type="PROSITE" id="PS50011">
    <property type="entry name" value="PROTEIN_KINASE_DOM"/>
    <property type="match status" value="1"/>
</dbReference>
<dbReference type="PANTHER" id="PTHR44305:SF24">
    <property type="entry name" value="TYROSINE-PROTEIN KINASE C03B1.5-RELATED"/>
    <property type="match status" value="1"/>
</dbReference>
<dbReference type="PROSITE" id="PS00108">
    <property type="entry name" value="PROTEIN_KINASE_ST"/>
    <property type="match status" value="1"/>
</dbReference>
<dbReference type="GO" id="GO:0005524">
    <property type="term" value="F:ATP binding"/>
    <property type="evidence" value="ECO:0007669"/>
    <property type="project" value="InterPro"/>
</dbReference>
<sequence length="436" mass="49257">MHITSSTVEKLLSIPPMTPANTIRDDGLWTVQWKPCDYKEMKWVRGEEPRKRWLPVIVQLGTSKWHVTLAFEGSLHLDRVARVGKTIRRQDLVNLCLCLDFSRVQLLDDKVTELLIRRDGDTTPSPYQTDSSFPKIVLPWKTIPSPSSEYYPLHTKLRFCLREDPYHVRFPTLKHNNSISTTPISQITKTCELSAGVYKVELTSSNMPLVFKEIDRPMYMPQDSQVIDQELQNLQLCQGLAGIVQLVATVVSQNPYQTTQLDTGKTGAGGTKSSTVLRGILLQYHCNGTLEAALQNTAPPIPRTTSPWWKWAVQIARALSHLHQRGITHMDVKTSNVVISAEHDAVLIDISGMGTTHEWLAPEMLSISDPLSQSMDSRVRNDIWALGKLLRKMAYASYDKTERLRLGNIASAATRDDPSSRMSLHDIISYLLEPLY</sequence>
<evidence type="ECO:0000313" key="3">
    <source>
        <dbReference type="Proteomes" id="UP000799757"/>
    </source>
</evidence>
<keyword evidence="3" id="KW-1185">Reference proteome</keyword>
<dbReference type="Proteomes" id="UP000799757">
    <property type="component" value="Unassembled WGS sequence"/>
</dbReference>
<dbReference type="OrthoDB" id="4062651at2759"/>
<dbReference type="Gene3D" id="1.10.510.10">
    <property type="entry name" value="Transferase(Phosphotransferase) domain 1"/>
    <property type="match status" value="1"/>
</dbReference>
<dbReference type="SMART" id="SM00220">
    <property type="entry name" value="S_TKc"/>
    <property type="match status" value="1"/>
</dbReference>
<dbReference type="AlphaFoldDB" id="A0A6A6WXS7"/>
<evidence type="ECO:0000259" key="1">
    <source>
        <dbReference type="PROSITE" id="PS50011"/>
    </source>
</evidence>
<dbReference type="EMBL" id="MU002195">
    <property type="protein sequence ID" value="KAF2788693.1"/>
    <property type="molecule type" value="Genomic_DNA"/>
</dbReference>
<proteinExistence type="predicted"/>
<dbReference type="InterPro" id="IPR011009">
    <property type="entry name" value="Kinase-like_dom_sf"/>
</dbReference>
<evidence type="ECO:0000313" key="2">
    <source>
        <dbReference type="EMBL" id="KAF2788693.1"/>
    </source>
</evidence>
<accession>A0A6A6WXS7</accession>
<protein>
    <submittedName>
        <fullName evidence="2">Kinase domain-containing protein</fullName>
    </submittedName>
</protein>
<dbReference type="PANTHER" id="PTHR44305">
    <property type="entry name" value="SI:DKEY-192D15.2-RELATED"/>
    <property type="match status" value="1"/>
</dbReference>
<dbReference type="GO" id="GO:0004672">
    <property type="term" value="F:protein kinase activity"/>
    <property type="evidence" value="ECO:0007669"/>
    <property type="project" value="InterPro"/>
</dbReference>
<dbReference type="InterPro" id="IPR008271">
    <property type="entry name" value="Ser/Thr_kinase_AS"/>
</dbReference>
<gene>
    <name evidence="2" type="ORF">K505DRAFT_328765</name>
</gene>
<dbReference type="Pfam" id="PF00069">
    <property type="entry name" value="Pkinase"/>
    <property type="match status" value="1"/>
</dbReference>
<keyword evidence="2" id="KW-0418">Kinase</keyword>
<keyword evidence="2" id="KW-0808">Transferase</keyword>
<name>A0A6A6WXS7_9PLEO</name>